<dbReference type="AlphaFoldDB" id="A0A0F9V8N5"/>
<gene>
    <name evidence="3" type="ORF">LCGC14_0113650</name>
</gene>
<dbReference type="Gene3D" id="1.20.1250.20">
    <property type="entry name" value="MFS general substrate transporter like domains"/>
    <property type="match status" value="1"/>
</dbReference>
<feature type="transmembrane region" description="Helical" evidence="1">
    <location>
        <begin position="105"/>
        <end position="126"/>
    </location>
</feature>
<dbReference type="PANTHER" id="PTHR42910:SF1">
    <property type="entry name" value="MAJOR FACILITATOR SUPERFAMILY (MFS) PROFILE DOMAIN-CONTAINING PROTEIN"/>
    <property type="match status" value="1"/>
</dbReference>
<reference evidence="3" key="1">
    <citation type="journal article" date="2015" name="Nature">
        <title>Complex archaea that bridge the gap between prokaryotes and eukaryotes.</title>
        <authorList>
            <person name="Spang A."/>
            <person name="Saw J.H."/>
            <person name="Jorgensen S.L."/>
            <person name="Zaremba-Niedzwiedzka K."/>
            <person name="Martijn J."/>
            <person name="Lind A.E."/>
            <person name="van Eijk R."/>
            <person name="Schleper C."/>
            <person name="Guy L."/>
            <person name="Ettema T.J."/>
        </authorList>
    </citation>
    <scope>NUCLEOTIDE SEQUENCE</scope>
</reference>
<feature type="transmembrane region" description="Helical" evidence="1">
    <location>
        <begin position="166"/>
        <end position="188"/>
    </location>
</feature>
<keyword evidence="1" id="KW-0812">Transmembrane</keyword>
<feature type="transmembrane region" description="Helical" evidence="1">
    <location>
        <begin position="282"/>
        <end position="302"/>
    </location>
</feature>
<accession>A0A0F9V8N5</accession>
<keyword evidence="1" id="KW-0472">Membrane</keyword>
<dbReference type="InterPro" id="IPR020846">
    <property type="entry name" value="MFS_dom"/>
</dbReference>
<organism evidence="3">
    <name type="scientific">marine sediment metagenome</name>
    <dbReference type="NCBI Taxonomy" id="412755"/>
    <lineage>
        <taxon>unclassified sequences</taxon>
        <taxon>metagenomes</taxon>
        <taxon>ecological metagenomes</taxon>
    </lineage>
</organism>
<feature type="transmembrane region" description="Helical" evidence="1">
    <location>
        <begin position="224"/>
        <end position="246"/>
    </location>
</feature>
<dbReference type="InterPro" id="IPR011701">
    <property type="entry name" value="MFS"/>
</dbReference>
<feature type="domain" description="Major facilitator superfamily (MFS) profile" evidence="2">
    <location>
        <begin position="12"/>
        <end position="398"/>
    </location>
</feature>
<feature type="transmembrane region" description="Helical" evidence="1">
    <location>
        <begin position="347"/>
        <end position="366"/>
    </location>
</feature>
<protein>
    <recommendedName>
        <fullName evidence="2">Major facilitator superfamily (MFS) profile domain-containing protein</fullName>
    </recommendedName>
</protein>
<evidence type="ECO:0000259" key="2">
    <source>
        <dbReference type="PROSITE" id="PS50850"/>
    </source>
</evidence>
<sequence length="408" mass="42365">MSASPHSDHHISARMTFFLALCCGLIVANLYYSQPLAGPISQALNMSPESAGLIVTLTQIGYVIGLLLVVPLADLVENRKLILAMLALSIVAVLGAALADNAVLFLTASLLIGVGAVAVQVIVPLAAHLASEERRGQVVGNVMSGLMFGIMLARPVSSFITDLYNWHAVFVFSAVVMLLLGVAIRVLLPPRAPRATLSYGSLLASMGGLALHTPILQRRAFYQAMMFGAFSLFWTTTPLLLAGPAFNLSQSGIALFALAGVAGAVSAPLAGRVADAGWTRSATLCAMLLAIGSFAITLLLPLGSTTSLMLLVLAAVLLDFGVSANVVLGQRAIYGLSADLRSRLNGLYMATFFVGGAIGSAVGVWGYAHGGWLTAALLGGSMPALALFVLWLVEPKTEATATLSTSVD</sequence>
<feature type="transmembrane region" description="Helical" evidence="1">
    <location>
        <begin position="81"/>
        <end position="99"/>
    </location>
</feature>
<feature type="transmembrane region" description="Helical" evidence="1">
    <location>
        <begin position="138"/>
        <end position="160"/>
    </location>
</feature>
<feature type="transmembrane region" description="Helical" evidence="1">
    <location>
        <begin position="372"/>
        <end position="393"/>
    </location>
</feature>
<feature type="transmembrane region" description="Helical" evidence="1">
    <location>
        <begin position="12"/>
        <end position="31"/>
    </location>
</feature>
<comment type="caution">
    <text evidence="3">The sequence shown here is derived from an EMBL/GenBank/DDBJ whole genome shotgun (WGS) entry which is preliminary data.</text>
</comment>
<feature type="transmembrane region" description="Helical" evidence="1">
    <location>
        <begin position="308"/>
        <end position="327"/>
    </location>
</feature>
<dbReference type="EMBL" id="LAZR01000034">
    <property type="protein sequence ID" value="KKO01561.1"/>
    <property type="molecule type" value="Genomic_DNA"/>
</dbReference>
<name>A0A0F9V8N5_9ZZZZ</name>
<dbReference type="CDD" id="cd17324">
    <property type="entry name" value="MFS_NepI_like"/>
    <property type="match status" value="1"/>
</dbReference>
<dbReference type="InterPro" id="IPR036259">
    <property type="entry name" value="MFS_trans_sf"/>
</dbReference>
<feature type="transmembrane region" description="Helical" evidence="1">
    <location>
        <begin position="51"/>
        <end position="69"/>
    </location>
</feature>
<feature type="transmembrane region" description="Helical" evidence="1">
    <location>
        <begin position="252"/>
        <end position="270"/>
    </location>
</feature>
<dbReference type="Pfam" id="PF07690">
    <property type="entry name" value="MFS_1"/>
    <property type="match status" value="1"/>
</dbReference>
<dbReference type="PANTHER" id="PTHR42910">
    <property type="entry name" value="TRANSPORTER SCO4007-RELATED"/>
    <property type="match status" value="1"/>
</dbReference>
<dbReference type="PROSITE" id="PS50850">
    <property type="entry name" value="MFS"/>
    <property type="match status" value="1"/>
</dbReference>
<dbReference type="SUPFAM" id="SSF103473">
    <property type="entry name" value="MFS general substrate transporter"/>
    <property type="match status" value="1"/>
</dbReference>
<proteinExistence type="predicted"/>
<dbReference type="GO" id="GO:0022857">
    <property type="term" value="F:transmembrane transporter activity"/>
    <property type="evidence" value="ECO:0007669"/>
    <property type="project" value="InterPro"/>
</dbReference>
<keyword evidence="1" id="KW-1133">Transmembrane helix</keyword>
<evidence type="ECO:0000256" key="1">
    <source>
        <dbReference type="SAM" id="Phobius"/>
    </source>
</evidence>
<evidence type="ECO:0000313" key="3">
    <source>
        <dbReference type="EMBL" id="KKO01561.1"/>
    </source>
</evidence>